<evidence type="ECO:0000259" key="3">
    <source>
        <dbReference type="PROSITE" id="PS50017"/>
    </source>
</evidence>
<proteinExistence type="predicted"/>
<dbReference type="GO" id="GO:0007165">
    <property type="term" value="P:signal transduction"/>
    <property type="evidence" value="ECO:0007669"/>
    <property type="project" value="InterPro"/>
</dbReference>
<keyword evidence="2" id="KW-0812">Transmembrane</keyword>
<accession>A0A9J7K6N3</accession>
<dbReference type="GeneID" id="118404064"/>
<feature type="transmembrane region" description="Helical" evidence="2">
    <location>
        <begin position="45"/>
        <end position="64"/>
    </location>
</feature>
<feature type="transmembrane region" description="Helical" evidence="2">
    <location>
        <begin position="70"/>
        <end position="91"/>
    </location>
</feature>
<dbReference type="AlphaFoldDB" id="A0A9J7K6N3"/>
<organism evidence="4 5">
    <name type="scientific">Branchiostoma floridae</name>
    <name type="common">Florida lancelet</name>
    <name type="synonym">Amphioxus</name>
    <dbReference type="NCBI Taxonomy" id="7739"/>
    <lineage>
        <taxon>Eukaryota</taxon>
        <taxon>Metazoa</taxon>
        <taxon>Chordata</taxon>
        <taxon>Cephalochordata</taxon>
        <taxon>Leptocardii</taxon>
        <taxon>Amphioxiformes</taxon>
        <taxon>Branchiostomatidae</taxon>
        <taxon>Branchiostoma</taxon>
    </lineage>
</organism>
<dbReference type="OrthoDB" id="676979at2759"/>
<evidence type="ECO:0000313" key="5">
    <source>
        <dbReference type="RefSeq" id="XP_035658911.1"/>
    </source>
</evidence>
<dbReference type="Pfam" id="PF00531">
    <property type="entry name" value="Death"/>
    <property type="match status" value="1"/>
</dbReference>
<evidence type="ECO:0000313" key="4">
    <source>
        <dbReference type="Proteomes" id="UP000001554"/>
    </source>
</evidence>
<evidence type="ECO:0000256" key="2">
    <source>
        <dbReference type="SAM" id="Phobius"/>
    </source>
</evidence>
<dbReference type="KEGG" id="bfo:118404064"/>
<reference evidence="4" key="1">
    <citation type="journal article" date="2020" name="Nat. Ecol. Evol.">
        <title>Deeply conserved synteny resolves early events in vertebrate evolution.</title>
        <authorList>
            <person name="Simakov O."/>
            <person name="Marletaz F."/>
            <person name="Yue J.X."/>
            <person name="O'Connell B."/>
            <person name="Jenkins J."/>
            <person name="Brandt A."/>
            <person name="Calef R."/>
            <person name="Tung C.H."/>
            <person name="Huang T.K."/>
            <person name="Schmutz J."/>
            <person name="Satoh N."/>
            <person name="Yu J.K."/>
            <person name="Putnam N.H."/>
            <person name="Green R.E."/>
            <person name="Rokhsar D.S."/>
        </authorList>
    </citation>
    <scope>NUCLEOTIDE SEQUENCE [LARGE SCALE GENOMIC DNA]</scope>
    <source>
        <strain evidence="4">S238N-H82</strain>
    </source>
</reference>
<sequence length="326" mass="36255">MATYSLLPTEEPEAPIAQPDKDSDKKASVNISVSCPSNNFCTRRLIYALVVIAIVCIFVFVAVYQTVLKAVLVVVAIVIIVVLSYVAYFYVSKRSNLTAQKDGKPSANGKQEEVTESTTEPVVKLRDIQSVAFREEKDDVEIIDLSVATGFQSEDAVDRTPVFITEEDSDEVQEPLTIHGHTDPKMTFITEHGAIYTVVENTKNIATHRGTKNVTVVFGGNNMFCGPVHVPWRPGGFQLPEWKPYFDVIAKEMPADWQQLATNLGLPWAQIRAVDRQHSGDCWICCQQVLDMWRSNNGAPATVEDLIQAVRDTGHKDVVEKLEAMQ</sequence>
<feature type="domain" description="Death" evidence="3">
    <location>
        <begin position="248"/>
        <end position="326"/>
    </location>
</feature>
<evidence type="ECO:0000256" key="1">
    <source>
        <dbReference type="SAM" id="MobiDB-lite"/>
    </source>
</evidence>
<keyword evidence="2" id="KW-0472">Membrane</keyword>
<name>A0A9J7K6N3_BRAFL</name>
<dbReference type="InterPro" id="IPR000488">
    <property type="entry name" value="Death_dom"/>
</dbReference>
<keyword evidence="4" id="KW-1185">Reference proteome</keyword>
<dbReference type="SMART" id="SM00005">
    <property type="entry name" value="DEATH"/>
    <property type="match status" value="1"/>
</dbReference>
<reference evidence="5" key="2">
    <citation type="submission" date="2025-08" db="UniProtKB">
        <authorList>
            <consortium name="RefSeq"/>
        </authorList>
    </citation>
    <scope>IDENTIFICATION</scope>
    <source>
        <strain evidence="5">S238N-H82</strain>
        <tissue evidence="5">Testes</tissue>
    </source>
</reference>
<dbReference type="Gene3D" id="1.10.533.10">
    <property type="entry name" value="Death Domain, Fas"/>
    <property type="match status" value="1"/>
</dbReference>
<dbReference type="Proteomes" id="UP000001554">
    <property type="component" value="Chromosome 17"/>
</dbReference>
<dbReference type="SUPFAM" id="SSF47986">
    <property type="entry name" value="DEATH domain"/>
    <property type="match status" value="1"/>
</dbReference>
<keyword evidence="2" id="KW-1133">Transmembrane helix</keyword>
<dbReference type="PANTHER" id="PTHR15077">
    <property type="entry name" value="FAS-ASSOCIATING DEATH DOMAIN-CONTAINING PROTEIN FADD"/>
    <property type="match status" value="1"/>
</dbReference>
<dbReference type="PROSITE" id="PS50017">
    <property type="entry name" value="DEATH_DOMAIN"/>
    <property type="match status" value="1"/>
</dbReference>
<dbReference type="InterPro" id="IPR011029">
    <property type="entry name" value="DEATH-like_dom_sf"/>
</dbReference>
<feature type="region of interest" description="Disordered" evidence="1">
    <location>
        <begin position="99"/>
        <end position="118"/>
    </location>
</feature>
<dbReference type="RefSeq" id="XP_035658911.1">
    <property type="nucleotide sequence ID" value="XM_035803018.1"/>
</dbReference>
<gene>
    <name evidence="5" type="primary">LOC118404064</name>
</gene>
<protein>
    <submittedName>
        <fullName evidence="5">Uncharacterized protein LOC118404064</fullName>
    </submittedName>
</protein>
<dbReference type="CDD" id="cd01670">
    <property type="entry name" value="Death"/>
    <property type="match status" value="1"/>
</dbReference>
<dbReference type="InterPro" id="IPR016729">
    <property type="entry name" value="FADD"/>
</dbReference>